<dbReference type="EMBL" id="CAJHNH020002158">
    <property type="protein sequence ID" value="CAG5125772.1"/>
    <property type="molecule type" value="Genomic_DNA"/>
</dbReference>
<keyword evidence="2" id="KW-1185">Reference proteome</keyword>
<reference evidence="1" key="1">
    <citation type="submission" date="2021-04" db="EMBL/GenBank/DDBJ databases">
        <authorList>
            <consortium name="Molecular Ecology Group"/>
        </authorList>
    </citation>
    <scope>NUCLEOTIDE SEQUENCE</scope>
</reference>
<feature type="non-terminal residue" evidence="1">
    <location>
        <position position="1"/>
    </location>
</feature>
<evidence type="ECO:0000313" key="1">
    <source>
        <dbReference type="EMBL" id="CAG5125772.1"/>
    </source>
</evidence>
<sequence>VNLNKEGTNNRPEYSKTLALLKQAVDLVIHKSLLPETSCTFPSCDIPPPNCQVVNDAKGCPTCNYICRYGQRVCPEIRCGNTCAEGLYLFYYMKFPPAECIFHNVSVRYAMDRKGCQTCYCKVPLYQPPPAPPPSFGCPRMCPAGTCPNSCVCQPYCNSSGTQARFVSEPEEPNEM</sequence>
<accession>A0A8S3ZF77</accession>
<comment type="caution">
    <text evidence="1">The sequence shown here is derived from an EMBL/GenBank/DDBJ whole genome shotgun (WGS) entry which is preliminary data.</text>
</comment>
<dbReference type="Proteomes" id="UP000678393">
    <property type="component" value="Unassembled WGS sequence"/>
</dbReference>
<gene>
    <name evidence="1" type="ORF">CUNI_LOCUS11330</name>
</gene>
<dbReference type="AlphaFoldDB" id="A0A8S3ZF77"/>
<evidence type="ECO:0000313" key="2">
    <source>
        <dbReference type="Proteomes" id="UP000678393"/>
    </source>
</evidence>
<organism evidence="1 2">
    <name type="scientific">Candidula unifasciata</name>
    <dbReference type="NCBI Taxonomy" id="100452"/>
    <lineage>
        <taxon>Eukaryota</taxon>
        <taxon>Metazoa</taxon>
        <taxon>Spiralia</taxon>
        <taxon>Lophotrochozoa</taxon>
        <taxon>Mollusca</taxon>
        <taxon>Gastropoda</taxon>
        <taxon>Heterobranchia</taxon>
        <taxon>Euthyneura</taxon>
        <taxon>Panpulmonata</taxon>
        <taxon>Eupulmonata</taxon>
        <taxon>Stylommatophora</taxon>
        <taxon>Helicina</taxon>
        <taxon>Helicoidea</taxon>
        <taxon>Geomitridae</taxon>
        <taxon>Candidula</taxon>
    </lineage>
</organism>
<proteinExistence type="predicted"/>
<protein>
    <recommendedName>
        <fullName evidence="3">Antistasin-like domain-containing protein</fullName>
    </recommendedName>
</protein>
<name>A0A8S3ZF77_9EUPU</name>
<evidence type="ECO:0008006" key="3">
    <source>
        <dbReference type="Google" id="ProtNLM"/>
    </source>
</evidence>